<protein>
    <submittedName>
        <fullName evidence="1">Uncharacterized protein</fullName>
    </submittedName>
</protein>
<accession>A0A2T2P008</accession>
<organism evidence="1 2">
    <name type="scientific">Corynespora cassiicola Philippines</name>
    <dbReference type="NCBI Taxonomy" id="1448308"/>
    <lineage>
        <taxon>Eukaryota</taxon>
        <taxon>Fungi</taxon>
        <taxon>Dikarya</taxon>
        <taxon>Ascomycota</taxon>
        <taxon>Pezizomycotina</taxon>
        <taxon>Dothideomycetes</taxon>
        <taxon>Pleosporomycetidae</taxon>
        <taxon>Pleosporales</taxon>
        <taxon>Corynesporascaceae</taxon>
        <taxon>Corynespora</taxon>
    </lineage>
</organism>
<keyword evidence="2" id="KW-1185">Reference proteome</keyword>
<evidence type="ECO:0000313" key="2">
    <source>
        <dbReference type="Proteomes" id="UP000240883"/>
    </source>
</evidence>
<reference evidence="1 2" key="1">
    <citation type="journal article" date="2018" name="Front. Microbiol.">
        <title>Genome-Wide Analysis of Corynespora cassiicola Leaf Fall Disease Putative Effectors.</title>
        <authorList>
            <person name="Lopez D."/>
            <person name="Ribeiro S."/>
            <person name="Label P."/>
            <person name="Fumanal B."/>
            <person name="Venisse J.S."/>
            <person name="Kohler A."/>
            <person name="de Oliveira R.R."/>
            <person name="Labutti K."/>
            <person name="Lipzen A."/>
            <person name="Lail K."/>
            <person name="Bauer D."/>
            <person name="Ohm R.A."/>
            <person name="Barry K.W."/>
            <person name="Spatafora J."/>
            <person name="Grigoriev I.V."/>
            <person name="Martin F.M."/>
            <person name="Pujade-Renaud V."/>
        </authorList>
    </citation>
    <scope>NUCLEOTIDE SEQUENCE [LARGE SCALE GENOMIC DNA]</scope>
    <source>
        <strain evidence="1 2">Philippines</strain>
    </source>
</reference>
<sequence length="315" mass="36166">MSVELVATLRHTKHIEPPFIREFTLANGKKIEAIGHISIHYAFEPRPYDKGPSELMYCLFYISPRLASSIIIGMTFLEHTKTLIEHIERLVRVTRPAIQALQVNAVGQPNLQLNCYLEDKIASAVPDSESEINLISPQAAIQYNLSVSKWIELIELIEFADGSCAESHLEADSPECHRPTKVVEFFSLEDPVYDILIGDNTPEELEIFTKHSYALTAAAQLPRLGAVNLITRLGRLEQVKERPLWLGIGSYDESPACLVYQRENDRREREEARIAWRLVHEQETALWKEVEKRRWYDENKTGKLKKCSSLELWNK</sequence>
<proteinExistence type="predicted"/>
<name>A0A2T2P008_CORCC</name>
<dbReference type="OrthoDB" id="6079484at2759"/>
<dbReference type="AlphaFoldDB" id="A0A2T2P008"/>
<evidence type="ECO:0000313" key="1">
    <source>
        <dbReference type="EMBL" id="PSN70992.1"/>
    </source>
</evidence>
<dbReference type="EMBL" id="KZ678131">
    <property type="protein sequence ID" value="PSN70992.1"/>
    <property type="molecule type" value="Genomic_DNA"/>
</dbReference>
<gene>
    <name evidence="1" type="ORF">BS50DRAFT_659913</name>
</gene>
<dbReference type="Proteomes" id="UP000240883">
    <property type="component" value="Unassembled WGS sequence"/>
</dbReference>